<reference evidence="9 10" key="1">
    <citation type="submission" date="2020-03" db="EMBL/GenBank/DDBJ databases">
        <authorList>
            <person name="Sun Q."/>
        </authorList>
    </citation>
    <scope>NUCLEOTIDE SEQUENCE [LARGE SCALE GENOMIC DNA]</scope>
    <source>
        <strain evidence="9 10">JC162</strain>
    </source>
</reference>
<proteinExistence type="inferred from homology"/>
<feature type="transmembrane region" description="Helical" evidence="8">
    <location>
        <begin position="857"/>
        <end position="874"/>
    </location>
</feature>
<dbReference type="InterPro" id="IPR001036">
    <property type="entry name" value="Acrflvin-R"/>
</dbReference>
<dbReference type="GO" id="GO:0042910">
    <property type="term" value="F:xenobiotic transmembrane transporter activity"/>
    <property type="evidence" value="ECO:0007669"/>
    <property type="project" value="TreeGrafter"/>
</dbReference>
<evidence type="ECO:0000256" key="6">
    <source>
        <dbReference type="ARBA" id="ARBA00022989"/>
    </source>
</evidence>
<dbReference type="PANTHER" id="PTHR32063:SF4">
    <property type="entry name" value="SLR6043 PROTEIN"/>
    <property type="match status" value="1"/>
</dbReference>
<dbReference type="SUPFAM" id="SSF82714">
    <property type="entry name" value="Multidrug efflux transporter AcrB TolC docking domain, DN and DC subdomains"/>
    <property type="match status" value="2"/>
</dbReference>
<dbReference type="InterPro" id="IPR027463">
    <property type="entry name" value="AcrB_DN_DC_subdom"/>
</dbReference>
<feature type="transmembrane region" description="Helical" evidence="8">
    <location>
        <begin position="881"/>
        <end position="904"/>
    </location>
</feature>
<evidence type="ECO:0000313" key="9">
    <source>
        <dbReference type="EMBL" id="NMJ39898.1"/>
    </source>
</evidence>
<evidence type="ECO:0000256" key="1">
    <source>
        <dbReference type="ARBA" id="ARBA00004651"/>
    </source>
</evidence>
<feature type="transmembrane region" description="Helical" evidence="8">
    <location>
        <begin position="961"/>
        <end position="980"/>
    </location>
</feature>
<evidence type="ECO:0000313" key="10">
    <source>
        <dbReference type="Proteomes" id="UP000548582"/>
    </source>
</evidence>
<dbReference type="GO" id="GO:0005886">
    <property type="term" value="C:plasma membrane"/>
    <property type="evidence" value="ECO:0007669"/>
    <property type="project" value="UniProtKB-SubCell"/>
</dbReference>
<evidence type="ECO:0000256" key="7">
    <source>
        <dbReference type="ARBA" id="ARBA00023136"/>
    </source>
</evidence>
<keyword evidence="7 8" id="KW-0472">Membrane</keyword>
<dbReference type="InterPro" id="IPR004763">
    <property type="entry name" value="CusA-like"/>
</dbReference>
<sequence length="1037" mass="111894">MFNLIVSASLRNRLFVLAAAIALMVYGALALQRLPVDVFPDLNRPVVTLMTEAEGLAPEEVELLVTFPIETAMNGMPGVARVRSVSGVGLSIVYVEFDWGTDIWINRQQVAERLSLVRAQLPAGVQPQMAPVSSIMGEIMLVAMSSNGRANPMELRELADWVVRPRLLTIPGVSQVIPIGGEVRQFRVTPDLVRMNALDVTQDQLVLALRQFGTNTGGGFVDQAGREYMIRNLGRTARLEDLANAPVAWRAGQPILLRQVATVDYAARLKRGDAGSMGRPAVILSIQKQPAADTVRLTRQVEAALAELQRSMPAGVSADHVQFRQADFIQASIGNVERVLLEAVAVVALVLFLFLLNGRTTIISLTAIPLSVLVTVVAFQVLGLSINTMTLGGLAIAIGELVDDAVVDVENVYRRLRENRQRPDPQPVLLVIARASQEVRSGIVYATMIVVLVFVPLFALSGIEGRLFAPLGVAYIVSILASLLVAITVTPVLCSWLLPRMKRMEHGDSWLVRRLKAWNERALLWAFARTRLVYLLAGASVLGAVATVPFLPRAFLPPFNEGTLAISLQFQPGISLAEADRLGRAAENLILQVPEVRTVGRRTGRAELDEHAEGVHSAEIDVSLAPSARGKQEVAADIRARLGMLPGSVNVGQPIGHRLDHMLSGVRAELALKIYGDDLDALRAMADRMRARLASIPGLTDLQVERQVRVPQLQVVVDHDRAALYGVSVAHVAEVLRSLSGGQVVSEVVDRSRRFEVVLRLADADRTGAGLAAVMIETPAGRVPLSLLAELRDTDGPNQIQRENGRRRIVVLANTDGSDMAEIVARVRAEMAAADLPPGTFLALEGTFQAQEEASRLIAGLSLVSLSMIFLVLYARYRSAVLAVIIMGNVPLALVGAIAALWIAGQPLSVASMIGFITLAGIATRNGILKVSHYLNLALLEGEPWGLGLVVRGSLERLTPVLMTALSAGFALVPLMIGAGEPGKEILHPVAITIFGGLVTATLLDTFLTPLLFHRFGRPALERLRAHQAGTRLAEAY</sequence>
<accession>A0A848E9C3</accession>
<feature type="transmembrane region" description="Helical" evidence="8">
    <location>
        <begin position="532"/>
        <end position="551"/>
    </location>
</feature>
<dbReference type="SUPFAM" id="SSF82866">
    <property type="entry name" value="Multidrug efflux transporter AcrB transmembrane domain"/>
    <property type="match status" value="2"/>
</dbReference>
<keyword evidence="5 8" id="KW-0812">Transmembrane</keyword>
<keyword evidence="4" id="KW-1003">Cell membrane</keyword>
<feature type="transmembrane region" description="Helical" evidence="8">
    <location>
        <begin position="475"/>
        <end position="498"/>
    </location>
</feature>
<evidence type="ECO:0000256" key="5">
    <source>
        <dbReference type="ARBA" id="ARBA00022692"/>
    </source>
</evidence>
<dbReference type="Pfam" id="PF00873">
    <property type="entry name" value="ACR_tran"/>
    <property type="match status" value="1"/>
</dbReference>
<dbReference type="NCBIfam" id="TIGR00914">
    <property type="entry name" value="2A0601"/>
    <property type="match status" value="1"/>
</dbReference>
<dbReference type="Gene3D" id="3.30.70.1430">
    <property type="entry name" value="Multidrug efflux transporter AcrB pore domain"/>
    <property type="match status" value="2"/>
</dbReference>
<evidence type="ECO:0000256" key="3">
    <source>
        <dbReference type="ARBA" id="ARBA00022448"/>
    </source>
</evidence>
<dbReference type="AlphaFoldDB" id="A0A848E9C3"/>
<dbReference type="Gene3D" id="3.30.70.1320">
    <property type="entry name" value="Multidrug efflux transporter AcrB pore domain like"/>
    <property type="match status" value="1"/>
</dbReference>
<dbReference type="PRINTS" id="PR00702">
    <property type="entry name" value="ACRIFLAVINRP"/>
</dbReference>
<keyword evidence="3" id="KW-0813">Transport</keyword>
<dbReference type="Gene3D" id="3.30.2090.10">
    <property type="entry name" value="Multidrug efflux transporter AcrB TolC docking domain, DN and DC subdomains"/>
    <property type="match status" value="2"/>
</dbReference>
<evidence type="ECO:0000256" key="4">
    <source>
        <dbReference type="ARBA" id="ARBA00022475"/>
    </source>
</evidence>
<feature type="transmembrane region" description="Helical" evidence="8">
    <location>
        <begin position="443"/>
        <end position="463"/>
    </location>
</feature>
<dbReference type="EMBL" id="JABBKX010000001">
    <property type="protein sequence ID" value="NMJ39898.1"/>
    <property type="molecule type" value="Genomic_DNA"/>
</dbReference>
<comment type="similarity">
    <text evidence="2">Belongs to the resistance-nodulation-cell division (RND) (TC 2.A.6) family.</text>
</comment>
<keyword evidence="6 8" id="KW-1133">Transmembrane helix</keyword>
<organism evidence="9 10">
    <name type="scientific">Neoroseomonas marina</name>
    <dbReference type="NCBI Taxonomy" id="1232220"/>
    <lineage>
        <taxon>Bacteria</taxon>
        <taxon>Pseudomonadati</taxon>
        <taxon>Pseudomonadota</taxon>
        <taxon>Alphaproteobacteria</taxon>
        <taxon>Acetobacterales</taxon>
        <taxon>Acetobacteraceae</taxon>
        <taxon>Neoroseomonas</taxon>
    </lineage>
</organism>
<dbReference type="PANTHER" id="PTHR32063">
    <property type="match status" value="1"/>
</dbReference>
<dbReference type="Proteomes" id="UP000548582">
    <property type="component" value="Unassembled WGS sequence"/>
</dbReference>
<keyword evidence="10" id="KW-1185">Reference proteome</keyword>
<name>A0A848E9C3_9PROT</name>
<dbReference type="SUPFAM" id="SSF82693">
    <property type="entry name" value="Multidrug efflux transporter AcrB pore domain, PN1, PN2, PC1 and PC2 subdomains"/>
    <property type="match status" value="2"/>
</dbReference>
<dbReference type="GO" id="GO:0008324">
    <property type="term" value="F:monoatomic cation transmembrane transporter activity"/>
    <property type="evidence" value="ECO:0007669"/>
    <property type="project" value="InterPro"/>
</dbReference>
<evidence type="ECO:0000256" key="2">
    <source>
        <dbReference type="ARBA" id="ARBA00010942"/>
    </source>
</evidence>
<feature type="transmembrane region" description="Helical" evidence="8">
    <location>
        <begin position="986"/>
        <end position="1013"/>
    </location>
</feature>
<evidence type="ECO:0000256" key="8">
    <source>
        <dbReference type="SAM" id="Phobius"/>
    </source>
</evidence>
<dbReference type="Gene3D" id="3.30.70.1440">
    <property type="entry name" value="Multidrug efflux transporter AcrB pore domain"/>
    <property type="match status" value="1"/>
</dbReference>
<gene>
    <name evidence="9" type="ORF">GWK16_01495</name>
</gene>
<dbReference type="Gene3D" id="1.20.1640.10">
    <property type="entry name" value="Multidrug efflux transporter AcrB transmembrane domain"/>
    <property type="match status" value="2"/>
</dbReference>
<protein>
    <submittedName>
        <fullName evidence="9">Efflux RND transporter permease subunit</fullName>
    </submittedName>
</protein>
<comment type="subcellular location">
    <subcellularLocation>
        <location evidence="1">Cell membrane</location>
        <topology evidence="1">Multi-pass membrane protein</topology>
    </subcellularLocation>
</comment>
<feature type="transmembrane region" description="Helical" evidence="8">
    <location>
        <begin position="910"/>
        <end position="928"/>
    </location>
</feature>
<comment type="caution">
    <text evidence="9">The sequence shown here is derived from an EMBL/GenBank/DDBJ whole genome shotgun (WGS) entry which is preliminary data.</text>
</comment>
<dbReference type="RefSeq" id="WP_170052202.1">
    <property type="nucleotide sequence ID" value="NZ_JABBKX010000001.1"/>
</dbReference>
<feature type="transmembrane region" description="Helical" evidence="8">
    <location>
        <begin position="363"/>
        <end position="382"/>
    </location>
</feature>